<comment type="subcellular location">
    <subcellularLocation>
        <location evidence="1">Cell membrane</location>
        <topology evidence="1">Multi-pass membrane protein</topology>
    </subcellularLocation>
</comment>
<dbReference type="EMBL" id="VFPA01000001">
    <property type="protein sequence ID" value="TQM15298.1"/>
    <property type="molecule type" value="Genomic_DNA"/>
</dbReference>
<comment type="caution">
    <text evidence="8">The sequence shown here is derived from an EMBL/GenBank/DDBJ whole genome shotgun (WGS) entry which is preliminary data.</text>
</comment>
<evidence type="ECO:0000259" key="7">
    <source>
        <dbReference type="PROSITE" id="PS50850"/>
    </source>
</evidence>
<keyword evidence="5 6" id="KW-0472">Membrane</keyword>
<evidence type="ECO:0000256" key="2">
    <source>
        <dbReference type="ARBA" id="ARBA00022475"/>
    </source>
</evidence>
<keyword evidence="2" id="KW-1003">Cell membrane</keyword>
<feature type="transmembrane region" description="Helical" evidence="6">
    <location>
        <begin position="296"/>
        <end position="312"/>
    </location>
</feature>
<dbReference type="GO" id="GO:0005886">
    <property type="term" value="C:plasma membrane"/>
    <property type="evidence" value="ECO:0007669"/>
    <property type="project" value="UniProtKB-SubCell"/>
</dbReference>
<feature type="domain" description="Major facilitator superfamily (MFS) profile" evidence="7">
    <location>
        <begin position="7"/>
        <end position="384"/>
    </location>
</feature>
<dbReference type="SUPFAM" id="SSF103473">
    <property type="entry name" value="MFS general substrate transporter"/>
    <property type="match status" value="1"/>
</dbReference>
<dbReference type="Gene3D" id="1.20.1250.20">
    <property type="entry name" value="MFS general substrate transporter like domains"/>
    <property type="match status" value="1"/>
</dbReference>
<evidence type="ECO:0000256" key="4">
    <source>
        <dbReference type="ARBA" id="ARBA00022989"/>
    </source>
</evidence>
<gene>
    <name evidence="8" type="ORF">FB558_2081</name>
</gene>
<sequence>MPGVPAWLWALAAAAFVFFTDDYVIAGVLPEIAGEFAVTEAVAGQLITVFALTVAVAAPVAAVVTASWPRRLLLLAACAVFVAANVAAALTGSFAVLMGLRVLAALAAAAATPALFAVTAALAPESRRGRYLAVVSIGVTGSIAAGVPVGTWIGGEFGWRATFAAVAVAGVLAGFAILATVPATPSGSAPGLGEQLAVLARRPITLGLLANATTLAGSMLLLSYLAPFVRELSGTGPDGRALLFAVSGVAGMLGVWWGGLAVDRVGPDRSLLIGVGGLVAALGVLAGLWFVRPVPFWLVVPVTAVWAGFAFWNSPAIQARLLGLAGPVGGQALALNTTATYLGVSLAGALGGLVLGGVGTGGLAPAAAVLVAASWVVFRLAAVDARTSRSPDRSPGGSQQSRMI</sequence>
<feature type="transmembrane region" description="Helical" evidence="6">
    <location>
        <begin position="204"/>
        <end position="229"/>
    </location>
</feature>
<evidence type="ECO:0000256" key="6">
    <source>
        <dbReference type="SAM" id="Phobius"/>
    </source>
</evidence>
<keyword evidence="9" id="KW-1185">Reference proteome</keyword>
<protein>
    <submittedName>
        <fullName evidence="8">Putative MFS family arabinose efflux permease</fullName>
    </submittedName>
</protein>
<feature type="transmembrane region" description="Helical" evidence="6">
    <location>
        <begin position="131"/>
        <end position="153"/>
    </location>
</feature>
<name>A0A543E129_9PSEU</name>
<proteinExistence type="predicted"/>
<dbReference type="Proteomes" id="UP000315677">
    <property type="component" value="Unassembled WGS sequence"/>
</dbReference>
<dbReference type="PANTHER" id="PTHR43124:SF10">
    <property type="entry name" value="PURINE EFFLUX PUMP PBUE"/>
    <property type="match status" value="1"/>
</dbReference>
<accession>A0A543E129</accession>
<feature type="transmembrane region" description="Helical" evidence="6">
    <location>
        <begin position="42"/>
        <end position="65"/>
    </location>
</feature>
<evidence type="ECO:0000256" key="3">
    <source>
        <dbReference type="ARBA" id="ARBA00022692"/>
    </source>
</evidence>
<dbReference type="AlphaFoldDB" id="A0A543E129"/>
<keyword evidence="3 6" id="KW-0812">Transmembrane</keyword>
<dbReference type="GO" id="GO:0022857">
    <property type="term" value="F:transmembrane transporter activity"/>
    <property type="evidence" value="ECO:0007669"/>
    <property type="project" value="InterPro"/>
</dbReference>
<organism evidence="8 9">
    <name type="scientific">Pseudonocardia kunmingensis</name>
    <dbReference type="NCBI Taxonomy" id="630975"/>
    <lineage>
        <taxon>Bacteria</taxon>
        <taxon>Bacillati</taxon>
        <taxon>Actinomycetota</taxon>
        <taxon>Actinomycetes</taxon>
        <taxon>Pseudonocardiales</taxon>
        <taxon>Pseudonocardiaceae</taxon>
        <taxon>Pseudonocardia</taxon>
    </lineage>
</organism>
<feature type="transmembrane region" description="Helical" evidence="6">
    <location>
        <begin position="271"/>
        <end position="290"/>
    </location>
</feature>
<feature type="transmembrane region" description="Helical" evidence="6">
    <location>
        <begin position="241"/>
        <end position="259"/>
    </location>
</feature>
<dbReference type="PROSITE" id="PS50850">
    <property type="entry name" value="MFS"/>
    <property type="match status" value="1"/>
</dbReference>
<feature type="transmembrane region" description="Helical" evidence="6">
    <location>
        <begin position="362"/>
        <end position="383"/>
    </location>
</feature>
<evidence type="ECO:0000313" key="9">
    <source>
        <dbReference type="Proteomes" id="UP000315677"/>
    </source>
</evidence>
<keyword evidence="4 6" id="KW-1133">Transmembrane helix</keyword>
<dbReference type="InterPro" id="IPR050189">
    <property type="entry name" value="MFS_Efflux_Transporters"/>
</dbReference>
<reference evidence="8 9" key="1">
    <citation type="submission" date="2019-06" db="EMBL/GenBank/DDBJ databases">
        <title>Sequencing the genomes of 1000 actinobacteria strains.</title>
        <authorList>
            <person name="Klenk H.-P."/>
        </authorList>
    </citation>
    <scope>NUCLEOTIDE SEQUENCE [LARGE SCALE GENOMIC DNA]</scope>
    <source>
        <strain evidence="8 9">DSM 45301</strain>
    </source>
</reference>
<feature type="transmembrane region" description="Helical" evidence="6">
    <location>
        <begin position="102"/>
        <end position="124"/>
    </location>
</feature>
<dbReference type="InterPro" id="IPR020846">
    <property type="entry name" value="MFS_dom"/>
</dbReference>
<feature type="transmembrane region" description="Helical" evidence="6">
    <location>
        <begin position="72"/>
        <end position="96"/>
    </location>
</feature>
<dbReference type="InterPro" id="IPR036259">
    <property type="entry name" value="MFS_trans_sf"/>
</dbReference>
<evidence type="ECO:0000313" key="8">
    <source>
        <dbReference type="EMBL" id="TQM15298.1"/>
    </source>
</evidence>
<feature type="transmembrane region" description="Helical" evidence="6">
    <location>
        <begin position="159"/>
        <end position="183"/>
    </location>
</feature>
<dbReference type="InterPro" id="IPR011701">
    <property type="entry name" value="MFS"/>
</dbReference>
<dbReference type="Pfam" id="PF07690">
    <property type="entry name" value="MFS_1"/>
    <property type="match status" value="1"/>
</dbReference>
<evidence type="ECO:0000256" key="1">
    <source>
        <dbReference type="ARBA" id="ARBA00004651"/>
    </source>
</evidence>
<dbReference type="PANTHER" id="PTHR43124">
    <property type="entry name" value="PURINE EFFLUX PUMP PBUE"/>
    <property type="match status" value="1"/>
</dbReference>
<evidence type="ECO:0000256" key="5">
    <source>
        <dbReference type="ARBA" id="ARBA00023136"/>
    </source>
</evidence>